<evidence type="ECO:0000313" key="2">
    <source>
        <dbReference type="Proteomes" id="UP000224854"/>
    </source>
</evidence>
<dbReference type="EMBL" id="NJEU01000618">
    <property type="protein sequence ID" value="PHH72050.1"/>
    <property type="molecule type" value="Genomic_DNA"/>
</dbReference>
<sequence>MTWIEEHRAVLALWRLQLYYELRHAQLRNDLDWDERDLDSLETLPRDEIFLASTAKHQVSTVHDSISDLCSPDHQWRLPRPPHDQEFSQSCQPRPPPLFARFKIPQGAAPKRSLPSPEPGDGRFWRHRFGQGPTSAKWCNFQNSVLAELYFRHLQGDGRQVWLRELGFEPFCKFGLAFWEADRLVELGLVPAWETSSDSAYLNRWRALVADQVGE</sequence>
<protein>
    <submittedName>
        <fullName evidence="1">Uncharacterized protein</fullName>
    </submittedName>
</protein>
<proteinExistence type="predicted"/>
<organism evidence="1 2">
    <name type="scientific">Ophiocordyceps australis</name>
    <dbReference type="NCBI Taxonomy" id="1399860"/>
    <lineage>
        <taxon>Eukaryota</taxon>
        <taxon>Fungi</taxon>
        <taxon>Dikarya</taxon>
        <taxon>Ascomycota</taxon>
        <taxon>Pezizomycotina</taxon>
        <taxon>Sordariomycetes</taxon>
        <taxon>Hypocreomycetidae</taxon>
        <taxon>Hypocreales</taxon>
        <taxon>Ophiocordycipitaceae</taxon>
        <taxon>Ophiocordyceps</taxon>
    </lineage>
</organism>
<name>A0A2C5YWZ0_9HYPO</name>
<keyword evidence="2" id="KW-1185">Reference proteome</keyword>
<reference evidence="1 2" key="1">
    <citation type="submission" date="2017-06" db="EMBL/GenBank/DDBJ databases">
        <title>Ant-infecting Ophiocordyceps genomes reveal a high diversity of potential behavioral manipulation genes and a possible major role for enterotoxins.</title>
        <authorList>
            <person name="De Bekker C."/>
            <person name="Evans H.C."/>
            <person name="Brachmann A."/>
            <person name="Hughes D.P."/>
        </authorList>
    </citation>
    <scope>NUCLEOTIDE SEQUENCE [LARGE SCALE GENOMIC DNA]</scope>
    <source>
        <strain evidence="1 2">1348a</strain>
    </source>
</reference>
<comment type="caution">
    <text evidence="1">The sequence shown here is derived from an EMBL/GenBank/DDBJ whole genome shotgun (WGS) entry which is preliminary data.</text>
</comment>
<accession>A0A2C5YWZ0</accession>
<dbReference type="Proteomes" id="UP000224854">
    <property type="component" value="Unassembled WGS sequence"/>
</dbReference>
<evidence type="ECO:0000313" key="1">
    <source>
        <dbReference type="EMBL" id="PHH72050.1"/>
    </source>
</evidence>
<gene>
    <name evidence="1" type="ORF">CDD82_6195</name>
</gene>
<dbReference type="AlphaFoldDB" id="A0A2C5YWZ0"/>
<dbReference type="OrthoDB" id="4358152at2759"/>